<dbReference type="InterPro" id="IPR010987">
    <property type="entry name" value="Glutathione-S-Trfase_C-like"/>
</dbReference>
<evidence type="ECO:0000256" key="1">
    <source>
        <dbReference type="PIRSR" id="PIRSR015753-1"/>
    </source>
</evidence>
<evidence type="ECO:0000313" key="5">
    <source>
        <dbReference type="EnsemblMetazoa" id="XP_030843151"/>
    </source>
</evidence>
<dbReference type="Proteomes" id="UP000007110">
    <property type="component" value="Unassembled WGS sequence"/>
</dbReference>
<dbReference type="PANTHER" id="PTHR32419">
    <property type="entry name" value="GLUTATHIONYL-HYDROQUINONE REDUCTASE"/>
    <property type="match status" value="1"/>
</dbReference>
<feature type="domain" description="GST C-terminal" evidence="4">
    <location>
        <begin position="168"/>
        <end position="292"/>
    </location>
</feature>
<reference evidence="6" key="1">
    <citation type="submission" date="2015-02" db="EMBL/GenBank/DDBJ databases">
        <title>Genome sequencing for Strongylocentrotus purpuratus.</title>
        <authorList>
            <person name="Murali S."/>
            <person name="Liu Y."/>
            <person name="Vee V."/>
            <person name="English A."/>
            <person name="Wang M."/>
            <person name="Skinner E."/>
            <person name="Han Y."/>
            <person name="Muzny D.M."/>
            <person name="Worley K.C."/>
            <person name="Gibbs R.A."/>
        </authorList>
    </citation>
    <scope>NUCLEOTIDE SEQUENCE</scope>
</reference>
<feature type="binding site" evidence="2">
    <location>
        <begin position="122"/>
        <end position="125"/>
    </location>
    <ligand>
        <name>glutathione</name>
        <dbReference type="ChEBI" id="CHEBI:57925"/>
    </ligand>
</feature>
<feature type="site" description="Lowers pKa of active site Cys" evidence="3">
    <location>
        <position position="292"/>
    </location>
</feature>
<proteinExistence type="predicted"/>
<protein>
    <recommendedName>
        <fullName evidence="4">GST C-terminal domain-containing protein</fullName>
    </recommendedName>
</protein>
<feature type="active site" description="Nucleophile" evidence="1">
    <location>
        <position position="55"/>
    </location>
</feature>
<dbReference type="Gene3D" id="1.20.1050.10">
    <property type="match status" value="1"/>
</dbReference>
<dbReference type="GO" id="GO:0005737">
    <property type="term" value="C:cytoplasm"/>
    <property type="evidence" value="ECO:0000318"/>
    <property type="project" value="GO_Central"/>
</dbReference>
<dbReference type="CDD" id="cd03190">
    <property type="entry name" value="GST_C_Omega_like"/>
    <property type="match status" value="1"/>
</dbReference>
<dbReference type="Gene3D" id="3.40.30.10">
    <property type="entry name" value="Glutaredoxin"/>
    <property type="match status" value="1"/>
</dbReference>
<feature type="binding site" evidence="2">
    <location>
        <position position="88"/>
    </location>
    <ligand>
        <name>glutathione</name>
        <dbReference type="ChEBI" id="CHEBI:57925"/>
    </ligand>
</feature>
<dbReference type="PIRSF" id="PIRSF015753">
    <property type="entry name" value="GST"/>
    <property type="match status" value="1"/>
</dbReference>
<feature type="site" description="Lowers pKa of active site Cys" evidence="3">
    <location>
        <position position="249"/>
    </location>
</feature>
<accession>A0A7M7NXR0</accession>
<dbReference type="EnsemblMetazoa" id="XM_030987291">
    <property type="protein sequence ID" value="XP_030843151"/>
    <property type="gene ID" value="LOC594349"/>
</dbReference>
<keyword evidence="6" id="KW-1185">Reference proteome</keyword>
<feature type="active site" description="Proton donor/acceptor" evidence="1">
    <location>
        <position position="191"/>
    </location>
</feature>
<dbReference type="SFLD" id="SFLDG01206">
    <property type="entry name" value="Xi.1"/>
    <property type="match status" value="1"/>
</dbReference>
<dbReference type="PANTHER" id="PTHR32419:SF6">
    <property type="entry name" value="GLUTATHIONE S-TRANSFERASE OMEGA-LIKE 1-RELATED"/>
    <property type="match status" value="1"/>
</dbReference>
<dbReference type="Pfam" id="PF13410">
    <property type="entry name" value="GST_C_2"/>
    <property type="match status" value="1"/>
</dbReference>
<dbReference type="InterPro" id="IPR047047">
    <property type="entry name" value="GST_Omega-like_C"/>
</dbReference>
<evidence type="ECO:0000256" key="2">
    <source>
        <dbReference type="PIRSR" id="PIRSR015753-2"/>
    </source>
</evidence>
<dbReference type="PROSITE" id="PS50405">
    <property type="entry name" value="GST_CTER"/>
    <property type="match status" value="1"/>
</dbReference>
<sequence length="325" mass="37593">MASEKKQTVDPSWKDSITKKGEFKRHASVFRNWITADGEFQAEKGRYHLYVSLACPWAHRTLIFRKLKGLEEVIGVTVVDWFLGDKGWFFSDDKPKTSLDTVNNCKTLREIYQKANPEYAGRVSVPVLWDKKNKTVINNESSEIIRMLNKEFNAFTATKDQQELDLCPADLLKEIDEVNSWIYDNINNGVYKCGFATTQEAYDDAAVKVFAALDRAEEVLSKSRYLCGDRLTEADIRLFTTLIRFDTVYAHHFKCNKKRIVDYPNLWGFTRDIFQTPGVSETVDQEHIQKHYQMSHESINPTRIVAIGPDLDFESPHGRDIKFQK</sequence>
<organism evidence="5 6">
    <name type="scientific">Strongylocentrotus purpuratus</name>
    <name type="common">Purple sea urchin</name>
    <dbReference type="NCBI Taxonomy" id="7668"/>
    <lineage>
        <taxon>Eukaryota</taxon>
        <taxon>Metazoa</taxon>
        <taxon>Echinodermata</taxon>
        <taxon>Eleutherozoa</taxon>
        <taxon>Echinozoa</taxon>
        <taxon>Echinoidea</taxon>
        <taxon>Euechinoidea</taxon>
        <taxon>Echinacea</taxon>
        <taxon>Camarodonta</taxon>
        <taxon>Echinidea</taxon>
        <taxon>Strongylocentrotidae</taxon>
        <taxon>Strongylocentrotus</taxon>
    </lineage>
</organism>
<name>A0A7M7NXR0_STRPU</name>
<dbReference type="FunFam" id="3.40.30.10:FF:000162">
    <property type="entry name" value="Glutathione S-transferase Gst3"/>
    <property type="match status" value="1"/>
</dbReference>
<dbReference type="InterPro" id="IPR036282">
    <property type="entry name" value="Glutathione-S-Trfase_C_sf"/>
</dbReference>
<dbReference type="SUPFAM" id="SSF47616">
    <property type="entry name" value="GST C-terminal domain-like"/>
    <property type="match status" value="1"/>
</dbReference>
<dbReference type="RefSeq" id="XP_030843151.1">
    <property type="nucleotide sequence ID" value="XM_030987291.1"/>
</dbReference>
<dbReference type="AlphaFoldDB" id="A0A7M7NXR0"/>
<evidence type="ECO:0000256" key="3">
    <source>
        <dbReference type="PIRSR" id="PIRSR015753-3"/>
    </source>
</evidence>
<dbReference type="InterPro" id="IPR016639">
    <property type="entry name" value="GST_Omega/GSH"/>
</dbReference>
<dbReference type="InterPro" id="IPR004045">
    <property type="entry name" value="Glutathione_S-Trfase_N"/>
</dbReference>
<dbReference type="FunFam" id="1.20.1050.10:FF:000037">
    <property type="entry name" value="Glutathione S-transferase family protein"/>
    <property type="match status" value="1"/>
</dbReference>
<dbReference type="InParanoid" id="A0A7M7NXR0"/>
<reference evidence="5" key="2">
    <citation type="submission" date="2021-01" db="UniProtKB">
        <authorList>
            <consortium name="EnsemblMetazoa"/>
        </authorList>
    </citation>
    <scope>IDENTIFICATION</scope>
</reference>
<dbReference type="OrthoDB" id="2309723at2759"/>
<dbReference type="SUPFAM" id="SSF52833">
    <property type="entry name" value="Thioredoxin-like"/>
    <property type="match status" value="1"/>
</dbReference>
<evidence type="ECO:0000259" key="4">
    <source>
        <dbReference type="PROSITE" id="PS50405"/>
    </source>
</evidence>
<evidence type="ECO:0000313" key="6">
    <source>
        <dbReference type="Proteomes" id="UP000007110"/>
    </source>
</evidence>
<dbReference type="InterPro" id="IPR036249">
    <property type="entry name" value="Thioredoxin-like_sf"/>
</dbReference>
<dbReference type="GO" id="GO:0004364">
    <property type="term" value="F:glutathione transferase activity"/>
    <property type="evidence" value="ECO:0000318"/>
    <property type="project" value="GO_Central"/>
</dbReference>
<dbReference type="Pfam" id="PF13409">
    <property type="entry name" value="GST_N_2"/>
    <property type="match status" value="1"/>
</dbReference>
<dbReference type="KEGG" id="spu:594349"/>
<dbReference type="OMA" id="PWANRAI"/>
<dbReference type="InterPro" id="IPR040079">
    <property type="entry name" value="Glutathione_S-Trfase"/>
</dbReference>
<feature type="binding site" evidence="2">
    <location>
        <begin position="140"/>
        <end position="141"/>
    </location>
    <ligand>
        <name>glutathione</name>
        <dbReference type="ChEBI" id="CHEBI:57925"/>
    </ligand>
</feature>
<dbReference type="SFLD" id="SFLDG01148">
    <property type="entry name" value="Xi_(cytGST)"/>
    <property type="match status" value="1"/>
</dbReference>
<dbReference type="SFLD" id="SFLDS00019">
    <property type="entry name" value="Glutathione_Transferase_(cytos"/>
    <property type="match status" value="1"/>
</dbReference>
<dbReference type="GeneID" id="594349"/>